<keyword evidence="3 4" id="KW-0067">ATP-binding</keyword>
<dbReference type="SUPFAM" id="SSF52440">
    <property type="entry name" value="PreATP-grasp domain"/>
    <property type="match status" value="1"/>
</dbReference>
<accession>A0ABX1D965</accession>
<feature type="domain" description="ATP-grasp" evidence="6">
    <location>
        <begin position="111"/>
        <end position="297"/>
    </location>
</feature>
<dbReference type="SUPFAM" id="SSF56059">
    <property type="entry name" value="Glutathione synthetase ATP-binding domain-like"/>
    <property type="match status" value="1"/>
</dbReference>
<dbReference type="Gene3D" id="3.40.50.20">
    <property type="match status" value="1"/>
</dbReference>
<dbReference type="Pfam" id="PF17769">
    <property type="entry name" value="PurK_C"/>
    <property type="match status" value="1"/>
</dbReference>
<dbReference type="Pfam" id="PF02222">
    <property type="entry name" value="ATP-grasp"/>
    <property type="match status" value="1"/>
</dbReference>
<dbReference type="InterPro" id="IPR013815">
    <property type="entry name" value="ATP_grasp_subdomain_1"/>
</dbReference>
<dbReference type="PROSITE" id="PS50975">
    <property type="entry name" value="ATP_GRASP"/>
    <property type="match status" value="1"/>
</dbReference>
<evidence type="ECO:0000256" key="3">
    <source>
        <dbReference type="ARBA" id="ARBA00022840"/>
    </source>
</evidence>
<comment type="function">
    <text evidence="5">Catalyzes the ATP-dependent conversion of 5-aminoimidazole ribonucleotide (AIR) and HCO(3)- to N5-carboxyaminoimidazole ribonucleotide (N5-CAIR).</text>
</comment>
<dbReference type="InterPro" id="IPR003135">
    <property type="entry name" value="ATP-grasp_carboxylate-amine"/>
</dbReference>
<organism evidence="7 8">
    <name type="scientific">Tamlana crocina</name>
    <dbReference type="NCBI Taxonomy" id="393006"/>
    <lineage>
        <taxon>Bacteria</taxon>
        <taxon>Pseudomonadati</taxon>
        <taxon>Bacteroidota</taxon>
        <taxon>Flavobacteriia</taxon>
        <taxon>Flavobacteriales</taxon>
        <taxon>Flavobacteriaceae</taxon>
        <taxon>Tamlana</taxon>
    </lineage>
</organism>
<dbReference type="EC" id="6.3.4.18" evidence="4 5"/>
<dbReference type="NCBIfam" id="NF004679">
    <property type="entry name" value="PRK06019.1-5"/>
    <property type="match status" value="1"/>
</dbReference>
<protein>
    <recommendedName>
        <fullName evidence="4 5">N5-carboxyaminoimidazole ribonucleotide synthase</fullName>
        <shortName evidence="4 5">N5-CAIR synthase</shortName>
        <ecNumber evidence="4 5">6.3.4.18</ecNumber>
    </recommendedName>
    <alternativeName>
        <fullName evidence="4 5">5-(carboxyamino)imidazole ribonucleotide synthetase</fullName>
    </alternativeName>
</protein>
<reference evidence="7 8" key="1">
    <citation type="submission" date="2020-03" db="EMBL/GenBank/DDBJ databases">
        <title>Tamlana sp. nov, isolated from XXX.</title>
        <authorList>
            <person name="Cao W.R."/>
        </authorList>
    </citation>
    <scope>NUCLEOTIDE SEQUENCE [LARGE SCALE GENOMIC DNA]</scope>
    <source>
        <strain evidence="7 8">HST1-43</strain>
    </source>
</reference>
<dbReference type="RefSeq" id="WP_167917050.1">
    <property type="nucleotide sequence ID" value="NZ_JAAVJS010000005.1"/>
</dbReference>
<comment type="caution">
    <text evidence="7">The sequence shown here is derived from an EMBL/GenBank/DDBJ whole genome shotgun (WGS) entry which is preliminary data.</text>
</comment>
<dbReference type="HAMAP" id="MF_01928">
    <property type="entry name" value="PurK"/>
    <property type="match status" value="1"/>
</dbReference>
<evidence type="ECO:0000256" key="2">
    <source>
        <dbReference type="ARBA" id="ARBA00022755"/>
    </source>
</evidence>
<dbReference type="Gene3D" id="3.30.1490.20">
    <property type="entry name" value="ATP-grasp fold, A domain"/>
    <property type="match status" value="1"/>
</dbReference>
<evidence type="ECO:0000256" key="4">
    <source>
        <dbReference type="HAMAP-Rule" id="MF_01928"/>
    </source>
</evidence>
<dbReference type="GO" id="GO:0034028">
    <property type="term" value="F:5-(carboxyamino)imidazole ribonucleotide synthase activity"/>
    <property type="evidence" value="ECO:0007669"/>
    <property type="project" value="UniProtKB-EC"/>
</dbReference>
<sequence length="384" mass="42687">MNYFSSDFKLGILGGGQLGKMLLYNTRKFDIYTCVLEASDDAPCKIACDEFHLGNLMDFDAVYNFGKQVDVLTIEIENVNVDALEALEKEGVKVYPASKTLRTIQNKAKQKLFYVDNDLPTAPFSRFAYLSEIEDAIKNGGLELPFVWKAAQFGYDGNGVKVVRKLSDLDGLPKGECIAENLVPFKNELAVIVARNASGDIKTYPVVEMEFHPEANQVEYVICPARIDETVAKKAQEVALNVSKAFNHVGLLAVEMFQTQNDEILINEVAPRPHNSGHQTIEASYTSQFEQHLRAILDLPLGRTDSKVGGVMVNLVGAEGYTGNVVYQNIENIMEMDGVTPHVYGKKQTRPFRKMGHVTIVNEDLSQARKVAEDVKKTIKVISK</sequence>
<keyword evidence="2 4" id="KW-0658">Purine biosynthesis</keyword>
<dbReference type="Gene3D" id="3.30.470.20">
    <property type="entry name" value="ATP-grasp fold, B domain"/>
    <property type="match status" value="1"/>
</dbReference>
<keyword evidence="4 5" id="KW-0436">Ligase</keyword>
<dbReference type="EMBL" id="JAAVJS010000005">
    <property type="protein sequence ID" value="NJX14810.1"/>
    <property type="molecule type" value="Genomic_DNA"/>
</dbReference>
<dbReference type="NCBIfam" id="TIGR01161">
    <property type="entry name" value="purK"/>
    <property type="match status" value="1"/>
</dbReference>
<name>A0ABX1D965_9FLAO</name>
<evidence type="ECO:0000313" key="8">
    <source>
        <dbReference type="Proteomes" id="UP000760545"/>
    </source>
</evidence>
<dbReference type="Pfam" id="PF22660">
    <property type="entry name" value="RS_preATP-grasp-like"/>
    <property type="match status" value="1"/>
</dbReference>
<evidence type="ECO:0000259" key="6">
    <source>
        <dbReference type="PROSITE" id="PS50975"/>
    </source>
</evidence>
<keyword evidence="1 4" id="KW-0547">Nucleotide-binding</keyword>
<dbReference type="InterPro" id="IPR011054">
    <property type="entry name" value="Rudment_hybrid_motif"/>
</dbReference>
<proteinExistence type="inferred from homology"/>
<feature type="binding site" evidence="4">
    <location>
        <position position="107"/>
    </location>
    <ligand>
        <name>ATP</name>
        <dbReference type="ChEBI" id="CHEBI:30616"/>
    </ligand>
</feature>
<keyword evidence="8" id="KW-1185">Reference proteome</keyword>
<comment type="pathway">
    <text evidence="4 5">Purine metabolism; IMP biosynthesis via de novo pathway; 5-amino-1-(5-phospho-D-ribosyl)imidazole-4-carboxylate from 5-amino-1-(5-phospho-D-ribosyl)imidazole (N5-CAIR route): step 1/2.</text>
</comment>
<dbReference type="Proteomes" id="UP000760545">
    <property type="component" value="Unassembled WGS sequence"/>
</dbReference>
<dbReference type="InterPro" id="IPR054350">
    <property type="entry name" value="PurT/PurK_preATP-grasp"/>
</dbReference>
<feature type="binding site" evidence="4">
    <location>
        <begin position="180"/>
        <end position="183"/>
    </location>
    <ligand>
        <name>ATP</name>
        <dbReference type="ChEBI" id="CHEBI:30616"/>
    </ligand>
</feature>
<evidence type="ECO:0000256" key="1">
    <source>
        <dbReference type="ARBA" id="ARBA00022741"/>
    </source>
</evidence>
<comment type="subunit">
    <text evidence="4 5">Homodimer.</text>
</comment>
<feature type="binding site" evidence="4">
    <location>
        <position position="188"/>
    </location>
    <ligand>
        <name>ATP</name>
        <dbReference type="ChEBI" id="CHEBI:30616"/>
    </ligand>
</feature>
<dbReference type="PANTHER" id="PTHR11609:SF5">
    <property type="entry name" value="PHOSPHORIBOSYLAMINOIMIDAZOLE CARBOXYLASE"/>
    <property type="match status" value="1"/>
</dbReference>
<dbReference type="InterPro" id="IPR011761">
    <property type="entry name" value="ATP-grasp"/>
</dbReference>
<gene>
    <name evidence="4 5" type="primary">purK</name>
    <name evidence="7" type="ORF">HC176_04855</name>
</gene>
<dbReference type="InterPro" id="IPR005875">
    <property type="entry name" value="PurK"/>
</dbReference>
<feature type="binding site" evidence="4">
    <location>
        <begin position="267"/>
        <end position="268"/>
    </location>
    <ligand>
        <name>ATP</name>
        <dbReference type="ChEBI" id="CHEBI:30616"/>
    </ligand>
</feature>
<comment type="caution">
    <text evidence="4">Lacks conserved residue(s) required for the propagation of feature annotation.</text>
</comment>
<dbReference type="InterPro" id="IPR016185">
    <property type="entry name" value="PreATP-grasp_dom_sf"/>
</dbReference>
<comment type="function">
    <text evidence="4">Catalyzes the ATP-dependent conversion of 5-aminoimidazole ribonucleotide (AIR) and HCO(3)(-) to N5-carboxyaminoimidazole ribonucleotide (N5-CAIR).</text>
</comment>
<comment type="similarity">
    <text evidence="4 5">Belongs to the PurK/PurT family.</text>
</comment>
<evidence type="ECO:0000256" key="5">
    <source>
        <dbReference type="RuleBase" id="RU361200"/>
    </source>
</evidence>
<dbReference type="SUPFAM" id="SSF51246">
    <property type="entry name" value="Rudiment single hybrid motif"/>
    <property type="match status" value="1"/>
</dbReference>
<evidence type="ECO:0000313" key="7">
    <source>
        <dbReference type="EMBL" id="NJX14810.1"/>
    </source>
</evidence>
<comment type="catalytic activity">
    <reaction evidence="4 5">
        <text>5-amino-1-(5-phospho-beta-D-ribosyl)imidazole + hydrogencarbonate + ATP = 5-carboxyamino-1-(5-phospho-D-ribosyl)imidazole + ADP + phosphate + 2 H(+)</text>
        <dbReference type="Rhea" id="RHEA:19317"/>
        <dbReference type="ChEBI" id="CHEBI:15378"/>
        <dbReference type="ChEBI" id="CHEBI:17544"/>
        <dbReference type="ChEBI" id="CHEBI:30616"/>
        <dbReference type="ChEBI" id="CHEBI:43474"/>
        <dbReference type="ChEBI" id="CHEBI:58730"/>
        <dbReference type="ChEBI" id="CHEBI:137981"/>
        <dbReference type="ChEBI" id="CHEBI:456216"/>
        <dbReference type="EC" id="6.3.4.18"/>
    </reaction>
</comment>
<dbReference type="PANTHER" id="PTHR11609">
    <property type="entry name" value="PURINE BIOSYNTHESIS PROTEIN 6/7, PUR6/7"/>
    <property type="match status" value="1"/>
</dbReference>
<dbReference type="InterPro" id="IPR040686">
    <property type="entry name" value="PurK_C"/>
</dbReference>
<feature type="binding site" evidence="4">
    <location>
        <position position="149"/>
    </location>
    <ligand>
        <name>ATP</name>
        <dbReference type="ChEBI" id="CHEBI:30616"/>
    </ligand>
</feature>